<keyword evidence="1" id="KW-0597">Phosphoprotein</keyword>
<reference evidence="6 7" key="1">
    <citation type="submission" date="2023-01" db="EMBL/GenBank/DDBJ databases">
        <title>Novel diversity within Roseofilum (Cyanobacteria; Desertifilaceae) from marine benthic mats with descriptions of four novel species.</title>
        <authorList>
            <person name="Wang Y."/>
            <person name="Berthold D.E."/>
            <person name="Hu J."/>
            <person name="Lefler F.W."/>
            <person name="Laughinghouse H.D. IV."/>
        </authorList>
    </citation>
    <scope>NUCLEOTIDE SEQUENCE [LARGE SCALE GENOMIC DNA]</scope>
    <source>
        <strain evidence="6 7">BLCC-M91</strain>
    </source>
</reference>
<keyword evidence="3" id="KW-0540">Nuclease</keyword>
<dbReference type="InterPro" id="IPR008201">
    <property type="entry name" value="HepT-like"/>
</dbReference>
<gene>
    <name evidence="6" type="ORF">PJF56_19890</name>
</gene>
<evidence type="ECO:0000256" key="4">
    <source>
        <dbReference type="ARBA" id="ARBA00022741"/>
    </source>
</evidence>
<dbReference type="InterPro" id="IPR051813">
    <property type="entry name" value="HepT_RNase_toxin"/>
</dbReference>
<evidence type="ECO:0000256" key="3">
    <source>
        <dbReference type="ARBA" id="ARBA00022722"/>
    </source>
</evidence>
<name>A0ABT7BPK4_9CYAN</name>
<dbReference type="Proteomes" id="UP001231370">
    <property type="component" value="Unassembled WGS sequence"/>
</dbReference>
<dbReference type="RefSeq" id="WP_283764426.1">
    <property type="nucleotide sequence ID" value="NZ_JAQPOK010000153.1"/>
</dbReference>
<organism evidence="6 7">
    <name type="scientific">Roseofilum halophilum BLCC-M91</name>
    <dbReference type="NCBI Taxonomy" id="3022259"/>
    <lineage>
        <taxon>Bacteria</taxon>
        <taxon>Bacillati</taxon>
        <taxon>Cyanobacteriota</taxon>
        <taxon>Cyanophyceae</taxon>
        <taxon>Desertifilales</taxon>
        <taxon>Desertifilaceae</taxon>
        <taxon>Roseofilum</taxon>
        <taxon>Roseofilum halophilum</taxon>
    </lineage>
</organism>
<dbReference type="PANTHER" id="PTHR34139">
    <property type="entry name" value="UPF0331 PROTEIN MJ0127"/>
    <property type="match status" value="1"/>
</dbReference>
<dbReference type="Pfam" id="PF01934">
    <property type="entry name" value="HepT-like"/>
    <property type="match status" value="1"/>
</dbReference>
<dbReference type="PANTHER" id="PTHR34139:SF1">
    <property type="entry name" value="RNASE MJ1380-RELATED"/>
    <property type="match status" value="1"/>
</dbReference>
<evidence type="ECO:0000256" key="1">
    <source>
        <dbReference type="ARBA" id="ARBA00022553"/>
    </source>
</evidence>
<proteinExistence type="predicted"/>
<evidence type="ECO:0000313" key="6">
    <source>
        <dbReference type="EMBL" id="MDJ1181126.1"/>
    </source>
</evidence>
<keyword evidence="5" id="KW-0378">Hydrolase</keyword>
<accession>A0ABT7BPK4</accession>
<evidence type="ECO:0000256" key="5">
    <source>
        <dbReference type="ARBA" id="ARBA00022801"/>
    </source>
</evidence>
<protein>
    <submittedName>
        <fullName evidence="6">DUF86 domain-containing protein</fullName>
    </submittedName>
</protein>
<dbReference type="EMBL" id="JAQPOK010000153">
    <property type="protein sequence ID" value="MDJ1181126.1"/>
    <property type="molecule type" value="Genomic_DNA"/>
</dbReference>
<evidence type="ECO:0000313" key="7">
    <source>
        <dbReference type="Proteomes" id="UP001231370"/>
    </source>
</evidence>
<keyword evidence="7" id="KW-1185">Reference proteome</keyword>
<keyword evidence="4" id="KW-0547">Nucleotide-binding</keyword>
<sequence length="119" mass="13778">MNRDLSYLLDVEKFGTDILTFVAGMDESSFATDIKTQNAVLYGITIIGEAVKQLSAEIREQNPQIPWKQISGMRDKCVHDYRQINIQRVWRVTQTDIPELLQNIKLLLRVEDDRESPQL</sequence>
<keyword evidence="2" id="KW-1277">Toxin-antitoxin system</keyword>
<evidence type="ECO:0000256" key="2">
    <source>
        <dbReference type="ARBA" id="ARBA00022649"/>
    </source>
</evidence>
<comment type="caution">
    <text evidence="6">The sequence shown here is derived from an EMBL/GenBank/DDBJ whole genome shotgun (WGS) entry which is preliminary data.</text>
</comment>